<dbReference type="InterPro" id="IPR016047">
    <property type="entry name" value="M23ase_b-sheet_dom"/>
</dbReference>
<dbReference type="CDD" id="cd12797">
    <property type="entry name" value="M23_peptidase"/>
    <property type="match status" value="1"/>
</dbReference>
<accession>A0ABP7SVP7</accession>
<dbReference type="PANTHER" id="PTHR21666">
    <property type="entry name" value="PEPTIDASE-RELATED"/>
    <property type="match status" value="1"/>
</dbReference>
<keyword evidence="7" id="KW-0732">Signal</keyword>
<sequence length="173" mass="18861">MKARVVTLLFGLIAALFVAPAAQASPDARPVFQMPFGCDQIWRAYTHTGHAFPNAQIDMGQPPSAGKIVRASYAGRVTGSGIYNDGVSFVIIDHGGGWSTRYLHMQRGSLIKAGTTVARGAKVGLVGDVGSPGQFHLHYEQRLNARPVPILWNNSAIRYVNFPNYLTYRSRNC</sequence>
<feature type="chain" id="PRO_5047477433" description="M23ase beta-sheet core domain-containing protein" evidence="7">
    <location>
        <begin position="25"/>
        <end position="173"/>
    </location>
</feature>
<evidence type="ECO:0000313" key="10">
    <source>
        <dbReference type="Proteomes" id="UP001501747"/>
    </source>
</evidence>
<evidence type="ECO:0000256" key="7">
    <source>
        <dbReference type="SAM" id="SignalP"/>
    </source>
</evidence>
<comment type="caution">
    <text evidence="9">The sequence shown here is derived from an EMBL/GenBank/DDBJ whole genome shotgun (WGS) entry which is preliminary data.</text>
</comment>
<dbReference type="InterPro" id="IPR050570">
    <property type="entry name" value="Cell_wall_metabolism_enzyme"/>
</dbReference>
<evidence type="ECO:0000256" key="6">
    <source>
        <dbReference type="ARBA" id="ARBA00023049"/>
    </source>
</evidence>
<keyword evidence="3" id="KW-0479">Metal-binding</keyword>
<dbReference type="RefSeq" id="WP_344877978.1">
    <property type="nucleotide sequence ID" value="NZ_BAABAL010000017.1"/>
</dbReference>
<organism evidence="9 10">
    <name type="scientific">Allokutzneria multivorans</name>
    <dbReference type="NCBI Taxonomy" id="1142134"/>
    <lineage>
        <taxon>Bacteria</taxon>
        <taxon>Bacillati</taxon>
        <taxon>Actinomycetota</taxon>
        <taxon>Actinomycetes</taxon>
        <taxon>Pseudonocardiales</taxon>
        <taxon>Pseudonocardiaceae</taxon>
        <taxon>Allokutzneria</taxon>
    </lineage>
</organism>
<evidence type="ECO:0000256" key="3">
    <source>
        <dbReference type="ARBA" id="ARBA00022723"/>
    </source>
</evidence>
<keyword evidence="5" id="KW-0862">Zinc</keyword>
<evidence type="ECO:0000259" key="8">
    <source>
        <dbReference type="Pfam" id="PF01551"/>
    </source>
</evidence>
<keyword evidence="10" id="KW-1185">Reference proteome</keyword>
<keyword evidence="4" id="KW-0378">Hydrolase</keyword>
<evidence type="ECO:0000256" key="5">
    <source>
        <dbReference type="ARBA" id="ARBA00022833"/>
    </source>
</evidence>
<dbReference type="Pfam" id="PF01551">
    <property type="entry name" value="Peptidase_M23"/>
    <property type="match status" value="1"/>
</dbReference>
<feature type="domain" description="M23ase beta-sheet core" evidence="8">
    <location>
        <begin position="64"/>
        <end position="148"/>
    </location>
</feature>
<evidence type="ECO:0000313" key="9">
    <source>
        <dbReference type="EMBL" id="GAA4017146.1"/>
    </source>
</evidence>
<comment type="cofactor">
    <cofactor evidence="1">
        <name>Zn(2+)</name>
        <dbReference type="ChEBI" id="CHEBI:29105"/>
    </cofactor>
</comment>
<evidence type="ECO:0000256" key="2">
    <source>
        <dbReference type="ARBA" id="ARBA00022670"/>
    </source>
</evidence>
<gene>
    <name evidence="9" type="ORF">GCM10022247_45470</name>
</gene>
<dbReference type="EMBL" id="BAABAL010000017">
    <property type="protein sequence ID" value="GAA4017146.1"/>
    <property type="molecule type" value="Genomic_DNA"/>
</dbReference>
<name>A0ABP7SVP7_9PSEU</name>
<dbReference type="Proteomes" id="UP001501747">
    <property type="component" value="Unassembled WGS sequence"/>
</dbReference>
<dbReference type="SUPFAM" id="SSF51261">
    <property type="entry name" value="Duplicated hybrid motif"/>
    <property type="match status" value="1"/>
</dbReference>
<dbReference type="Gene3D" id="2.70.70.10">
    <property type="entry name" value="Glucose Permease (Domain IIA)"/>
    <property type="match status" value="1"/>
</dbReference>
<protein>
    <recommendedName>
        <fullName evidence="8">M23ase beta-sheet core domain-containing protein</fullName>
    </recommendedName>
</protein>
<proteinExistence type="predicted"/>
<evidence type="ECO:0000256" key="4">
    <source>
        <dbReference type="ARBA" id="ARBA00022801"/>
    </source>
</evidence>
<feature type="signal peptide" evidence="7">
    <location>
        <begin position="1"/>
        <end position="24"/>
    </location>
</feature>
<keyword evidence="2" id="KW-0645">Protease</keyword>
<dbReference type="InterPro" id="IPR011055">
    <property type="entry name" value="Dup_hybrid_motif"/>
</dbReference>
<dbReference type="PANTHER" id="PTHR21666:SF288">
    <property type="entry name" value="CELL DIVISION PROTEIN YTFB"/>
    <property type="match status" value="1"/>
</dbReference>
<evidence type="ECO:0000256" key="1">
    <source>
        <dbReference type="ARBA" id="ARBA00001947"/>
    </source>
</evidence>
<keyword evidence="6" id="KW-0482">Metalloprotease</keyword>
<reference evidence="10" key="1">
    <citation type="journal article" date="2019" name="Int. J. Syst. Evol. Microbiol.">
        <title>The Global Catalogue of Microorganisms (GCM) 10K type strain sequencing project: providing services to taxonomists for standard genome sequencing and annotation.</title>
        <authorList>
            <consortium name="The Broad Institute Genomics Platform"/>
            <consortium name="The Broad Institute Genome Sequencing Center for Infectious Disease"/>
            <person name="Wu L."/>
            <person name="Ma J."/>
        </authorList>
    </citation>
    <scope>NUCLEOTIDE SEQUENCE [LARGE SCALE GENOMIC DNA]</scope>
    <source>
        <strain evidence="10">JCM 17342</strain>
    </source>
</reference>